<dbReference type="RefSeq" id="WP_343925453.1">
    <property type="nucleotide sequence ID" value="NZ_BAAAIR010000046.1"/>
</dbReference>
<dbReference type="GeneID" id="303298413"/>
<sequence length="74" mass="7757">MMTTYTENTSRHRTWRKPNAGRPALFVLLLSIAAVGVLGLLIAGPTIALSLSVASALALICLVSLAWAVAGPRL</sequence>
<keyword evidence="1" id="KW-0472">Membrane</keyword>
<feature type="transmembrane region" description="Helical" evidence="1">
    <location>
        <begin position="49"/>
        <end position="70"/>
    </location>
</feature>
<keyword evidence="1" id="KW-1133">Transmembrane helix</keyword>
<gene>
    <name evidence="2" type="ORF">ACFPK8_03365</name>
</gene>
<keyword evidence="1" id="KW-0812">Transmembrane</keyword>
<evidence type="ECO:0000313" key="3">
    <source>
        <dbReference type="Proteomes" id="UP001595937"/>
    </source>
</evidence>
<evidence type="ECO:0000313" key="2">
    <source>
        <dbReference type="EMBL" id="MFC5296535.1"/>
    </source>
</evidence>
<feature type="transmembrane region" description="Helical" evidence="1">
    <location>
        <begin position="21"/>
        <end position="43"/>
    </location>
</feature>
<organism evidence="2 3">
    <name type="scientific">Brachybacterium tyrofermentans</name>
    <dbReference type="NCBI Taxonomy" id="47848"/>
    <lineage>
        <taxon>Bacteria</taxon>
        <taxon>Bacillati</taxon>
        <taxon>Actinomycetota</taxon>
        <taxon>Actinomycetes</taxon>
        <taxon>Micrococcales</taxon>
        <taxon>Dermabacteraceae</taxon>
        <taxon>Brachybacterium</taxon>
    </lineage>
</organism>
<proteinExistence type="predicted"/>
<reference evidence="3" key="1">
    <citation type="journal article" date="2019" name="Int. J. Syst. Evol. Microbiol.">
        <title>The Global Catalogue of Microorganisms (GCM) 10K type strain sequencing project: providing services to taxonomists for standard genome sequencing and annotation.</title>
        <authorList>
            <consortium name="The Broad Institute Genomics Platform"/>
            <consortium name="The Broad Institute Genome Sequencing Center for Infectious Disease"/>
            <person name="Wu L."/>
            <person name="Ma J."/>
        </authorList>
    </citation>
    <scope>NUCLEOTIDE SEQUENCE [LARGE SCALE GENOMIC DNA]</scope>
    <source>
        <strain evidence="3">CGMCC 1.16455</strain>
    </source>
</reference>
<accession>A0ABW0FD47</accession>
<evidence type="ECO:0000256" key="1">
    <source>
        <dbReference type="SAM" id="Phobius"/>
    </source>
</evidence>
<name>A0ABW0FD47_9MICO</name>
<comment type="caution">
    <text evidence="2">The sequence shown here is derived from an EMBL/GenBank/DDBJ whole genome shotgun (WGS) entry which is preliminary data.</text>
</comment>
<dbReference type="Proteomes" id="UP001595937">
    <property type="component" value="Unassembled WGS sequence"/>
</dbReference>
<protein>
    <submittedName>
        <fullName evidence="2">Uncharacterized protein</fullName>
    </submittedName>
</protein>
<keyword evidence="3" id="KW-1185">Reference proteome</keyword>
<dbReference type="EMBL" id="JBHSLN010000012">
    <property type="protein sequence ID" value="MFC5296535.1"/>
    <property type="molecule type" value="Genomic_DNA"/>
</dbReference>